<comment type="caution">
    <text evidence="3">The sequence shown here is derived from an EMBL/GenBank/DDBJ whole genome shotgun (WGS) entry which is preliminary data.</text>
</comment>
<feature type="compositionally biased region" description="Basic residues" evidence="1">
    <location>
        <begin position="680"/>
        <end position="695"/>
    </location>
</feature>
<feature type="compositionally biased region" description="Basic and acidic residues" evidence="1">
    <location>
        <begin position="651"/>
        <end position="679"/>
    </location>
</feature>
<gene>
    <name evidence="3" type="ORF">JZ751_029156</name>
</gene>
<dbReference type="PANTHER" id="PTHR46528">
    <property type="entry name" value="PROTEIN SON"/>
    <property type="match status" value="1"/>
</dbReference>
<feature type="region of interest" description="Disordered" evidence="1">
    <location>
        <begin position="820"/>
        <end position="1157"/>
    </location>
</feature>
<evidence type="ECO:0008006" key="5">
    <source>
        <dbReference type="Google" id="ProtNLM"/>
    </source>
</evidence>
<dbReference type="EMBL" id="JAFBMS010000010">
    <property type="protein sequence ID" value="KAG9348839.1"/>
    <property type="molecule type" value="Genomic_DNA"/>
</dbReference>
<feature type="compositionally biased region" description="Basic and acidic residues" evidence="1">
    <location>
        <begin position="416"/>
        <end position="426"/>
    </location>
</feature>
<reference evidence="3" key="1">
    <citation type="thesis" date="2021" institute="BYU ScholarsArchive" country="Provo, UT, USA">
        <title>Applications of and Algorithms for Genome Assembly and Genomic Analyses with an Emphasis on Marine Teleosts.</title>
        <authorList>
            <person name="Pickett B.D."/>
        </authorList>
    </citation>
    <scope>NUCLEOTIDE SEQUENCE</scope>
    <source>
        <strain evidence="3">HI-2016</strain>
    </source>
</reference>
<feature type="compositionally biased region" description="Low complexity" evidence="1">
    <location>
        <begin position="533"/>
        <end position="551"/>
    </location>
</feature>
<dbReference type="GO" id="GO:0051726">
    <property type="term" value="P:regulation of cell cycle"/>
    <property type="evidence" value="ECO:0007669"/>
    <property type="project" value="InterPro"/>
</dbReference>
<dbReference type="PANTHER" id="PTHR46528:SF1">
    <property type="entry name" value="PROTEIN SON"/>
    <property type="match status" value="1"/>
</dbReference>
<feature type="region of interest" description="Disordered" evidence="1">
    <location>
        <begin position="1502"/>
        <end position="1531"/>
    </location>
</feature>
<proteinExistence type="predicted"/>
<name>A0A8T2P9B4_9TELE</name>
<feature type="compositionally biased region" description="Basic residues" evidence="1">
    <location>
        <begin position="500"/>
        <end position="515"/>
    </location>
</feature>
<dbReference type="GO" id="GO:0003723">
    <property type="term" value="F:RNA binding"/>
    <property type="evidence" value="ECO:0007669"/>
    <property type="project" value="InterPro"/>
</dbReference>
<feature type="compositionally biased region" description="Basic and acidic residues" evidence="1">
    <location>
        <begin position="1048"/>
        <end position="1057"/>
    </location>
</feature>
<evidence type="ECO:0000313" key="3">
    <source>
        <dbReference type="EMBL" id="KAG9348839.1"/>
    </source>
</evidence>
<keyword evidence="2" id="KW-0732">Signal</keyword>
<protein>
    <recommendedName>
        <fullName evidence="5">Serine/arginine repetitive matrix protein 2-like</fullName>
    </recommendedName>
</protein>
<feature type="compositionally biased region" description="Basic residues" evidence="1">
    <location>
        <begin position="427"/>
        <end position="445"/>
    </location>
</feature>
<feature type="region of interest" description="Disordered" evidence="1">
    <location>
        <begin position="348"/>
        <end position="388"/>
    </location>
</feature>
<feature type="compositionally biased region" description="Basic residues" evidence="1">
    <location>
        <begin position="826"/>
        <end position="923"/>
    </location>
</feature>
<accession>A0A8T2P9B4</accession>
<evidence type="ECO:0000256" key="2">
    <source>
        <dbReference type="SAM" id="SignalP"/>
    </source>
</evidence>
<dbReference type="Proteomes" id="UP000824540">
    <property type="component" value="Unassembled WGS sequence"/>
</dbReference>
<sequence>MLRSALLILAVAGLNALPLPVLDDVQSPIHTRSAVPVEFRRQGTQPSRAHLVDLRSGLVQSHVSEMQRRVGPHYAPYSIDEFRQGTQNSRAILVDLRTGLQMEPRGEMERNLGPSESVGRVGKWRTGRSMAGSQCISMPQCYQTASPRLSLSCASVLSFDEDLVSLCSVYVPPSMDGFRQGTQNSRVTLASCSQLAPAAHLASVTSSDLHYRLVSMVTEASNGPVLTWLGGTLQVTHNSAPPPANHSLSIDWMPRQPEERTDNERCLEMFRIGLALAVAGGERGKRHAEPFRLPAVVQHLLSVSVAGRGDPVQETCECGRKCHIVGTVMDDWHVAVCAPESWTTPLPGVTSEGQPNGGVTHSVQKPSLGKKMADPSESLGESHSPPRPIQAVEHARNAMLAEEGDVSQNVATLEEPVSKEGSETPRKKNKKHKRHKSKKKKRKRKEEKESSSESGVESDGESRTRSSVKTGAPANDPAEAVEEAAGTPPVSGDEAEIKAKKSKRHASKKKKKRRRKEEEEKQERKSPSRSRSESTSASGSESEMESRAASELPPTSSPAGPRLEGPSPKAISAMELLPSIQPKSGALHDQEEECNPSARAGGCLPEEAPPSSPERATSSPGEGDGTEHNGDAAGGFCTAQDLPDIIPKSESTFREDPSRKDPVADTNGKSDDHNEEKHASHSRSGSRSRSRSRSKTGKEASRRSPTRKSRSRSGSAKRASGKTDNRARSSSRRRSSPKKRRKSRSVSKKKRRSESRPTKADSIQVPVPVALQAQALKVPIKTVSISSAHPEVTFTLCAKGQTVQISVSLTPQAFKVAVLQTSAARSRSRRNRRSRSVRRNRSRSRSPKRRRSKTPSPRRSRRSKSRSPARRRRSKSRSLRRSSRSPHRSKRSKSRSPARRHRSKSKSPKRSAKHSKSPKRSKRSNSSSPDRNKSKSRSISGDRRSSESSPSPTKECCGFKSGSSDQDRHNTDLNVDLTYPDQQGKGAEDLGSESLKNEEISTGSVNPETGAEQSEDHTETEAVSTGGWKPVPFLVDNKAKAGPAPFKEQTDPEEGKSPQRAPTEKSLSPEVPFTNQDSTEPTAHDIASADSQSKLPVASMSCSTSPQTEAGENNQMGPAGDNTVVGHRTSRSRSPAKGDGDRSRSRSPAKSAAAEDISCQEETFKVQNAFQEEEVSFTVTGAAKALKVRLIIVTETFPVKICPSKEEVKVKVSGKEEKVKISISQSEKEVKIQVSCEEEAVQVTGKEKTIKVSISSTEKEIQVSREKQAVQIPLSCQKEAVTITVKGSALASRRRRSGFPLDRRDRWRRTPSHSPILILRKRRSTSRTRRSSSKTPPRLTELDKDQLLEIAKANAAAMCAKAGVPIPESLRPKAILQLPLPTPVPTPLSLPLPLPMNLPMNLPLNMPNMPNMNMPNMPNMPNMSMSAAVATMNAALSTMSALSAMPTLPALPTITNKPPPMAMPNTANIEEVKRKVTQKANSISIKELTEKCKKIAESKEEMAIAKPHVSDDEEDENPRDNKGNSFSLSLPVPPAPLVPLTKLEAFTIMPPVSSGERDLQGPCGHRQTDGQTGRGGEHRKVLTRSPDNTPVCTEEKLHKAGEFTLLRESDHRVNRHSLFWELV</sequence>
<dbReference type="GO" id="GO:0048024">
    <property type="term" value="P:regulation of mRNA splicing, via spliceosome"/>
    <property type="evidence" value="ECO:0007669"/>
    <property type="project" value="TreeGrafter"/>
</dbReference>
<feature type="region of interest" description="Disordered" evidence="1">
    <location>
        <begin position="1553"/>
        <end position="1592"/>
    </location>
</feature>
<evidence type="ECO:0000313" key="4">
    <source>
        <dbReference type="Proteomes" id="UP000824540"/>
    </source>
</evidence>
<feature type="compositionally biased region" description="Polar residues" evidence="1">
    <location>
        <begin position="351"/>
        <end position="365"/>
    </location>
</feature>
<feature type="compositionally biased region" description="Basic residues" evidence="1">
    <location>
        <begin position="729"/>
        <end position="753"/>
    </location>
</feature>
<feature type="chain" id="PRO_5035762613" description="Serine/arginine repetitive matrix protein 2-like" evidence="2">
    <location>
        <begin position="17"/>
        <end position="1623"/>
    </location>
</feature>
<dbReference type="InterPro" id="IPR032922">
    <property type="entry name" value="SON"/>
</dbReference>
<keyword evidence="4" id="KW-1185">Reference proteome</keyword>
<feature type="compositionally biased region" description="Polar residues" evidence="1">
    <location>
        <begin position="1089"/>
        <end position="1116"/>
    </location>
</feature>
<feature type="region of interest" description="Disordered" evidence="1">
    <location>
        <begin position="1302"/>
        <end position="1343"/>
    </location>
</feature>
<feature type="region of interest" description="Disordered" evidence="1">
    <location>
        <begin position="403"/>
        <end position="768"/>
    </location>
</feature>
<dbReference type="Pfam" id="PF17069">
    <property type="entry name" value="RSRP"/>
    <property type="match status" value="1"/>
</dbReference>
<feature type="signal peptide" evidence="2">
    <location>
        <begin position="1"/>
        <end position="16"/>
    </location>
</feature>
<feature type="compositionally biased region" description="Basic and acidic residues" evidence="1">
    <location>
        <begin position="516"/>
        <end position="532"/>
    </location>
</feature>
<organism evidence="3 4">
    <name type="scientific">Albula glossodonta</name>
    <name type="common">roundjaw bonefish</name>
    <dbReference type="NCBI Taxonomy" id="121402"/>
    <lineage>
        <taxon>Eukaryota</taxon>
        <taxon>Metazoa</taxon>
        <taxon>Chordata</taxon>
        <taxon>Craniata</taxon>
        <taxon>Vertebrata</taxon>
        <taxon>Euteleostomi</taxon>
        <taxon>Actinopterygii</taxon>
        <taxon>Neopterygii</taxon>
        <taxon>Teleostei</taxon>
        <taxon>Albuliformes</taxon>
        <taxon>Albulidae</taxon>
        <taxon>Albula</taxon>
    </lineage>
</organism>
<dbReference type="OrthoDB" id="8962549at2759"/>
<feature type="compositionally biased region" description="Basic residues" evidence="1">
    <location>
        <begin position="1319"/>
        <end position="1332"/>
    </location>
</feature>
<evidence type="ECO:0000256" key="1">
    <source>
        <dbReference type="SAM" id="MobiDB-lite"/>
    </source>
</evidence>